<evidence type="ECO:0000256" key="1">
    <source>
        <dbReference type="SAM" id="MobiDB-lite"/>
    </source>
</evidence>
<name>A0ABD1RBL4_9LAMI</name>
<dbReference type="EMBL" id="JBFOLK010000009">
    <property type="protein sequence ID" value="KAL2485805.1"/>
    <property type="molecule type" value="Genomic_DNA"/>
</dbReference>
<feature type="region of interest" description="Disordered" evidence="1">
    <location>
        <begin position="1"/>
        <end position="28"/>
    </location>
</feature>
<protein>
    <submittedName>
        <fullName evidence="2">Uncharacterized protein</fullName>
    </submittedName>
</protein>
<keyword evidence="3" id="KW-1185">Reference proteome</keyword>
<dbReference type="PANTHER" id="PTHR35686:SF1">
    <property type="entry name" value="KINETOCHORE PROTEIN"/>
    <property type="match status" value="1"/>
</dbReference>
<sequence length="509" mass="57144">MWRKNKLSDNIDSDQSISEEEENLEPDWSENCISLGGHKDKKGKIQVLSQFEILRDSYQLDPTEKVSTSSCERQVGICVDDEVEDPVFNDEDDSIHHPRISACYSNKGTAYLPTVASISNSDEEITSDDEKVSHHTLRSIKKDVGCTWSEASREAEALVRLYENSSCSSSGGAFVKENKSSKGGGRDKAKPTFSFGFQSRKEDLPLVASHKNVNETSLDYIPLPDQLDAAADRDTNKSIADTRWVFHGKETEQTEDHTVPSELALDRVFKEHSMAEFLDCFKERSGLQQGSSEMDFGKRGRNPWIVLNRNTFPLGDGNMDDDDLPEALDNRPSSDDEENPQSVKSIIPSRTMVDQFQEAFGTVPLNDERPHLALPRPLSGGLFGRLQQVIQSEKERDSKYLKNLCAEDSSKDERDCIAVRILSRSLEAKLTVCSCTFVGDGESSYWEKNLQIKMKSGGSTLTVIFNSRICSDVDLEVGNLVRIHPPWKKVQMKEMGEVILCTYFSQIQL</sequence>
<accession>A0ABD1RBL4</accession>
<evidence type="ECO:0000313" key="3">
    <source>
        <dbReference type="Proteomes" id="UP001604336"/>
    </source>
</evidence>
<feature type="compositionally biased region" description="Acidic residues" evidence="1">
    <location>
        <begin position="17"/>
        <end position="28"/>
    </location>
</feature>
<gene>
    <name evidence="2" type="ORF">Adt_30561</name>
</gene>
<dbReference type="PANTHER" id="PTHR35686">
    <property type="entry name" value="KINETOCHORE PROTEIN"/>
    <property type="match status" value="1"/>
</dbReference>
<organism evidence="2 3">
    <name type="scientific">Abeliophyllum distichum</name>
    <dbReference type="NCBI Taxonomy" id="126358"/>
    <lineage>
        <taxon>Eukaryota</taxon>
        <taxon>Viridiplantae</taxon>
        <taxon>Streptophyta</taxon>
        <taxon>Embryophyta</taxon>
        <taxon>Tracheophyta</taxon>
        <taxon>Spermatophyta</taxon>
        <taxon>Magnoliopsida</taxon>
        <taxon>eudicotyledons</taxon>
        <taxon>Gunneridae</taxon>
        <taxon>Pentapetalae</taxon>
        <taxon>asterids</taxon>
        <taxon>lamiids</taxon>
        <taxon>Lamiales</taxon>
        <taxon>Oleaceae</taxon>
        <taxon>Forsythieae</taxon>
        <taxon>Abeliophyllum</taxon>
    </lineage>
</organism>
<evidence type="ECO:0000313" key="2">
    <source>
        <dbReference type="EMBL" id="KAL2485805.1"/>
    </source>
</evidence>
<reference evidence="3" key="1">
    <citation type="submission" date="2024-07" db="EMBL/GenBank/DDBJ databases">
        <title>Two chromosome-level genome assemblies of Korean endemic species Abeliophyllum distichum and Forsythia ovata (Oleaceae).</title>
        <authorList>
            <person name="Jang H."/>
        </authorList>
    </citation>
    <scope>NUCLEOTIDE SEQUENCE [LARGE SCALE GENOMIC DNA]</scope>
</reference>
<dbReference type="Proteomes" id="UP001604336">
    <property type="component" value="Unassembled WGS sequence"/>
</dbReference>
<dbReference type="AlphaFoldDB" id="A0ABD1RBL4"/>
<proteinExistence type="predicted"/>
<comment type="caution">
    <text evidence="2">The sequence shown here is derived from an EMBL/GenBank/DDBJ whole genome shotgun (WGS) entry which is preliminary data.</text>
</comment>
<feature type="region of interest" description="Disordered" evidence="1">
    <location>
        <begin position="313"/>
        <end position="344"/>
    </location>
</feature>